<dbReference type="AlphaFoldDB" id="E0CXL5"/>
<organism evidence="2 4">
    <name type="scientific">Mus musculus</name>
    <name type="common">Mouse</name>
    <dbReference type="NCBI Taxonomy" id="10090"/>
    <lineage>
        <taxon>Eukaryota</taxon>
        <taxon>Metazoa</taxon>
        <taxon>Chordata</taxon>
        <taxon>Craniata</taxon>
        <taxon>Vertebrata</taxon>
        <taxon>Euteleostomi</taxon>
        <taxon>Mammalia</taxon>
        <taxon>Eutheria</taxon>
        <taxon>Euarchontoglires</taxon>
        <taxon>Glires</taxon>
        <taxon>Rodentia</taxon>
        <taxon>Myomorpha</taxon>
        <taxon>Muroidea</taxon>
        <taxon>Muridae</taxon>
        <taxon>Murinae</taxon>
        <taxon>Mus</taxon>
        <taxon>Mus</taxon>
    </lineage>
</organism>
<dbReference type="Bgee" id="ENSMUSG00000039021">
    <property type="expression patterns" value="Expressed in dorsal pancreas and 77 other cell types or tissues"/>
</dbReference>
<dbReference type="Antibodypedia" id="17085">
    <property type="antibodies" value="105 antibodies from 18 providers"/>
</dbReference>
<dbReference type="ExpressionAtlas" id="E0CXL5">
    <property type="expression patterns" value="baseline and differential"/>
</dbReference>
<reference evidence="2 4" key="2">
    <citation type="journal article" date="2011" name="PLoS Biol.">
        <title>Modernizing reference genome assemblies.</title>
        <authorList>
            <person name="Church D.M."/>
            <person name="Schneider V.A."/>
            <person name="Graves T."/>
            <person name="Auger K."/>
            <person name="Cunningham F."/>
            <person name="Bouk N."/>
            <person name="Chen H.C."/>
            <person name="Agarwala R."/>
            <person name="McLaren W.M."/>
            <person name="Ritchie G.R."/>
            <person name="Albracht D."/>
            <person name="Kremitzki M."/>
            <person name="Rock S."/>
            <person name="Kotkiewicz H."/>
            <person name="Kremitzki C."/>
            <person name="Wollam A."/>
            <person name="Trani L."/>
            <person name="Fulton L."/>
            <person name="Fulton R."/>
            <person name="Matthews L."/>
            <person name="Whitehead S."/>
            <person name="Chow W."/>
            <person name="Torrance J."/>
            <person name="Dunn M."/>
            <person name="Harden G."/>
            <person name="Threadgold G."/>
            <person name="Wood J."/>
            <person name="Collins J."/>
            <person name="Heath P."/>
            <person name="Griffiths G."/>
            <person name="Pelan S."/>
            <person name="Grafham D."/>
            <person name="Eichler E.E."/>
            <person name="Weinstock G."/>
            <person name="Mardis E.R."/>
            <person name="Wilson R.K."/>
            <person name="Howe K."/>
            <person name="Flicek P."/>
            <person name="Hubbard T."/>
        </authorList>
    </citation>
    <scope>NUCLEOTIDE SEQUENCE [LARGE SCALE GENOMIC DNA]</scope>
    <source>
        <strain evidence="2 4">C57BL/6J</strain>
    </source>
</reference>
<protein>
    <submittedName>
        <fullName evidence="2">Tetratricopeptide repeat domain 16</fullName>
    </submittedName>
</protein>
<dbReference type="GeneTree" id="ENSGT00390000004550"/>
<dbReference type="MGI" id="MGI:2443048">
    <property type="gene designation" value="Ttc16"/>
</dbReference>
<dbReference type="HOGENOM" id="CLU_2060714_0_0_1"/>
<accession>E0CXL5</accession>
<gene>
    <name evidence="2 3" type="primary">Ttc16</name>
</gene>
<name>E0CXL5_MOUSE</name>
<dbReference type="Proteomes" id="UP000000589">
    <property type="component" value="Chromosome 2"/>
</dbReference>
<keyword evidence="4" id="KW-1185">Reference proteome</keyword>
<dbReference type="VEuPathDB" id="HostDB:ENSMUSG00000039021"/>
<reference evidence="2" key="4">
    <citation type="submission" date="2025-09" db="UniProtKB">
        <authorList>
            <consortium name="Ensembl"/>
        </authorList>
    </citation>
    <scope>IDENTIFICATION</scope>
    <source>
        <strain evidence="2">C57BL/6J</strain>
    </source>
</reference>
<evidence type="ECO:0000256" key="1">
    <source>
        <dbReference type="SAM" id="MobiDB-lite"/>
    </source>
</evidence>
<reference evidence="2" key="3">
    <citation type="submission" date="2025-08" db="UniProtKB">
        <authorList>
            <consortium name="Ensembl"/>
        </authorList>
    </citation>
    <scope>IDENTIFICATION</scope>
    <source>
        <strain evidence="2">C57BL/6J</strain>
    </source>
</reference>
<reference evidence="2 4" key="1">
    <citation type="journal article" date="2009" name="PLoS Biol.">
        <title>Lineage-specific biology revealed by a finished genome assembly of the mouse.</title>
        <authorList>
            <consortium name="Mouse Genome Sequencing Consortium"/>
            <person name="Church D.M."/>
            <person name="Goodstadt L."/>
            <person name="Hillier L.W."/>
            <person name="Zody M.C."/>
            <person name="Goldstein S."/>
            <person name="She X."/>
            <person name="Bult C.J."/>
            <person name="Agarwala R."/>
            <person name="Cherry J.L."/>
            <person name="DiCuccio M."/>
            <person name="Hlavina W."/>
            <person name="Kapustin Y."/>
            <person name="Meric P."/>
            <person name="Maglott D."/>
            <person name="Birtle Z."/>
            <person name="Marques A.C."/>
            <person name="Graves T."/>
            <person name="Zhou S."/>
            <person name="Teague B."/>
            <person name="Potamousis K."/>
            <person name="Churas C."/>
            <person name="Place M."/>
            <person name="Herschleb J."/>
            <person name="Runnheim R."/>
            <person name="Forrest D."/>
            <person name="Amos-Landgraf J."/>
            <person name="Schwartz D.C."/>
            <person name="Cheng Z."/>
            <person name="Lindblad-Toh K."/>
            <person name="Eichler E.E."/>
            <person name="Ponting C.P."/>
        </authorList>
    </citation>
    <scope>NUCLEOTIDE SEQUENCE [LARGE SCALE GENOMIC DNA]</scope>
    <source>
        <strain evidence="2 4">C57BL/6J</strain>
    </source>
</reference>
<sequence length="119" mass="13336">MTDRSKEPHSARSQKTPKLKVPEAPEKILRRIFGTSHVFYVMTDPTKRRMIGSTVPAKVREYPEKVLGWSQINTRSTACPVLSCPVLTAITKAISASYKRTGRCLCCSSPVPSTWTPNW</sequence>
<dbReference type="Ensembl" id="ENSMUST00000125891.2">
    <property type="protein sequence ID" value="ENSMUSP00000125210.2"/>
    <property type="gene ID" value="ENSMUSG00000039021.16"/>
</dbReference>
<feature type="region of interest" description="Disordered" evidence="1">
    <location>
        <begin position="1"/>
        <end position="23"/>
    </location>
</feature>
<proteinExistence type="predicted"/>
<feature type="compositionally biased region" description="Basic and acidic residues" evidence="1">
    <location>
        <begin position="1"/>
        <end position="10"/>
    </location>
</feature>
<evidence type="ECO:0000313" key="3">
    <source>
        <dbReference type="MGI" id="MGI:2443048"/>
    </source>
</evidence>
<dbReference type="AGR" id="MGI:2443048"/>
<evidence type="ECO:0000313" key="2">
    <source>
        <dbReference type="Ensembl" id="ENSMUSP00000125210.2"/>
    </source>
</evidence>
<evidence type="ECO:0000313" key="4">
    <source>
        <dbReference type="Proteomes" id="UP000000589"/>
    </source>
</evidence>
<dbReference type="ProteomicsDB" id="324985"/>